<accession>A0A0E0P6C6</accession>
<reference evidence="2" key="2">
    <citation type="submission" date="2015-06" db="UniProtKB">
        <authorList>
            <consortium name="EnsemblPlants"/>
        </authorList>
    </citation>
    <scope>IDENTIFICATION</scope>
</reference>
<protein>
    <submittedName>
        <fullName evidence="2">Uncharacterized protein</fullName>
    </submittedName>
</protein>
<evidence type="ECO:0000313" key="3">
    <source>
        <dbReference type="Proteomes" id="UP000008022"/>
    </source>
</evidence>
<dbReference type="EnsemblPlants" id="ORUFI04G06060.1">
    <property type="protein sequence ID" value="ORUFI04G06060.1"/>
    <property type="gene ID" value="ORUFI04G06060"/>
</dbReference>
<name>A0A0E0P6C6_ORYRU</name>
<keyword evidence="3" id="KW-1185">Reference proteome</keyword>
<organism evidence="2 3">
    <name type="scientific">Oryza rufipogon</name>
    <name type="common">Brownbeard rice</name>
    <name type="synonym">Asian wild rice</name>
    <dbReference type="NCBI Taxonomy" id="4529"/>
    <lineage>
        <taxon>Eukaryota</taxon>
        <taxon>Viridiplantae</taxon>
        <taxon>Streptophyta</taxon>
        <taxon>Embryophyta</taxon>
        <taxon>Tracheophyta</taxon>
        <taxon>Spermatophyta</taxon>
        <taxon>Magnoliopsida</taxon>
        <taxon>Liliopsida</taxon>
        <taxon>Poales</taxon>
        <taxon>Poaceae</taxon>
        <taxon>BOP clade</taxon>
        <taxon>Oryzoideae</taxon>
        <taxon>Oryzeae</taxon>
        <taxon>Oryzinae</taxon>
        <taxon>Oryza</taxon>
    </lineage>
</organism>
<feature type="region of interest" description="Disordered" evidence="1">
    <location>
        <begin position="1"/>
        <end position="28"/>
    </location>
</feature>
<dbReference type="AlphaFoldDB" id="A0A0E0P6C6"/>
<sequence>MAHTGACRWTTRRSASRHAGATLGGNGGQAYDAVDVILRSPLMRDVVGGGDGVVG</sequence>
<dbReference type="Proteomes" id="UP000008022">
    <property type="component" value="Unassembled WGS sequence"/>
</dbReference>
<reference evidence="3" key="1">
    <citation type="submission" date="2013-06" db="EMBL/GenBank/DDBJ databases">
        <authorList>
            <person name="Zhao Q."/>
        </authorList>
    </citation>
    <scope>NUCLEOTIDE SEQUENCE</scope>
    <source>
        <strain evidence="3">cv. W1943</strain>
    </source>
</reference>
<evidence type="ECO:0000256" key="1">
    <source>
        <dbReference type="SAM" id="MobiDB-lite"/>
    </source>
</evidence>
<dbReference type="HOGENOM" id="CLU_200020_0_0_1"/>
<dbReference type="Gramene" id="ORUFI04G06060.1">
    <property type="protein sequence ID" value="ORUFI04G06060.1"/>
    <property type="gene ID" value="ORUFI04G06060"/>
</dbReference>
<proteinExistence type="predicted"/>
<evidence type="ECO:0000313" key="2">
    <source>
        <dbReference type="EnsemblPlants" id="ORUFI04G06060.1"/>
    </source>
</evidence>